<sequence length="317" mass="35985">MTQPVTYNRAFLDFVKERLDEKPDTSEYFHHCKQEPVREAAVLMPLCIVKGIPSVLFTIRARHMRNHRGEVSFPGGKRDPTDVSTLATALRETEEEISIPSSEIEILGSYSAMPNKGCTMRVHPYVGIIRTPFEDFDDVAGLDSVFQVNQDEVYKVFAVPIEDLMDPTKRELVRFRSSNVLYPVWKIDKENITIWGLTAFILDARDGPQDAVQIPKGAAVDRYTPPKSSAQELDHQSRFHMPVNVAMQRPQARVVVHEADDRVSERGHCGRVSTERIRQLQLGLARNVAAVAPAQDEEDMTVLRNEISKQQRNMDVM</sequence>
<dbReference type="GO" id="GO:0000287">
    <property type="term" value="F:magnesium ion binding"/>
    <property type="evidence" value="ECO:0007669"/>
    <property type="project" value="InterPro"/>
</dbReference>
<evidence type="ECO:0000256" key="6">
    <source>
        <dbReference type="ARBA" id="ARBA00022842"/>
    </source>
</evidence>
<evidence type="ECO:0000256" key="3">
    <source>
        <dbReference type="ARBA" id="ARBA00006506"/>
    </source>
</evidence>
<feature type="domain" description="Nudix hydrolase" evidence="8">
    <location>
        <begin position="36"/>
        <end position="188"/>
    </location>
</feature>
<dbReference type="InterPro" id="IPR000086">
    <property type="entry name" value="NUDIX_hydrolase_dom"/>
</dbReference>
<dbReference type="InterPro" id="IPR000059">
    <property type="entry name" value="NUDIX_hydrolase_NudL_CS"/>
</dbReference>
<keyword evidence="10" id="KW-1185">Reference proteome</keyword>
<dbReference type="Pfam" id="PF00293">
    <property type="entry name" value="NUDIX"/>
    <property type="match status" value="1"/>
</dbReference>
<dbReference type="PROSITE" id="PS51462">
    <property type="entry name" value="NUDIX"/>
    <property type="match status" value="1"/>
</dbReference>
<protein>
    <recommendedName>
        <fullName evidence="8">Nudix hydrolase domain-containing protein</fullName>
    </recommendedName>
</protein>
<dbReference type="SUPFAM" id="SSF55811">
    <property type="entry name" value="Nudix"/>
    <property type="match status" value="1"/>
</dbReference>
<dbReference type="AlphaFoldDB" id="A0A9P5SP73"/>
<reference evidence="9" key="1">
    <citation type="journal article" date="2020" name="Fungal Divers.">
        <title>Resolving the Mortierellaceae phylogeny through synthesis of multi-gene phylogenetics and phylogenomics.</title>
        <authorList>
            <person name="Vandepol N."/>
            <person name="Liber J."/>
            <person name="Desiro A."/>
            <person name="Na H."/>
            <person name="Kennedy M."/>
            <person name="Barry K."/>
            <person name="Grigoriev I.V."/>
            <person name="Miller A.N."/>
            <person name="O'Donnell K."/>
            <person name="Stajich J.E."/>
            <person name="Bonito G."/>
        </authorList>
    </citation>
    <scope>NUCLEOTIDE SEQUENCE</scope>
    <source>
        <strain evidence="9">NVP1</strain>
    </source>
</reference>
<evidence type="ECO:0000256" key="7">
    <source>
        <dbReference type="ARBA" id="ARBA00023211"/>
    </source>
</evidence>
<evidence type="ECO:0000313" key="9">
    <source>
        <dbReference type="EMBL" id="KAF9331869.1"/>
    </source>
</evidence>
<dbReference type="PANTHER" id="PTHR12992:SF11">
    <property type="entry name" value="MITOCHONDRIAL COENZYME A DIPHOSPHATASE NUDT8"/>
    <property type="match status" value="1"/>
</dbReference>
<comment type="cofactor">
    <cofactor evidence="1">
        <name>Mn(2+)</name>
        <dbReference type="ChEBI" id="CHEBI:29035"/>
    </cofactor>
</comment>
<dbReference type="Proteomes" id="UP000696485">
    <property type="component" value="Unassembled WGS sequence"/>
</dbReference>
<evidence type="ECO:0000256" key="5">
    <source>
        <dbReference type="ARBA" id="ARBA00022801"/>
    </source>
</evidence>
<dbReference type="EMBL" id="JAAAUY010000297">
    <property type="protein sequence ID" value="KAF9331869.1"/>
    <property type="molecule type" value="Genomic_DNA"/>
</dbReference>
<evidence type="ECO:0000256" key="1">
    <source>
        <dbReference type="ARBA" id="ARBA00001936"/>
    </source>
</evidence>
<gene>
    <name evidence="9" type="ORF">BG006_005265</name>
</gene>
<evidence type="ECO:0000256" key="2">
    <source>
        <dbReference type="ARBA" id="ARBA00001946"/>
    </source>
</evidence>
<dbReference type="InterPro" id="IPR015797">
    <property type="entry name" value="NUDIX_hydrolase-like_dom_sf"/>
</dbReference>
<comment type="similarity">
    <text evidence="3">Belongs to the Nudix hydrolase family. PCD1 subfamily.</text>
</comment>
<keyword evidence="4" id="KW-0479">Metal-binding</keyword>
<dbReference type="PANTHER" id="PTHR12992">
    <property type="entry name" value="NUDIX HYDROLASE"/>
    <property type="match status" value="1"/>
</dbReference>
<evidence type="ECO:0000256" key="4">
    <source>
        <dbReference type="ARBA" id="ARBA00022723"/>
    </source>
</evidence>
<keyword evidence="6" id="KW-0460">Magnesium</keyword>
<dbReference type="CDD" id="cd03426">
    <property type="entry name" value="NUDIX_CoAse_Nudt7"/>
    <property type="match status" value="1"/>
</dbReference>
<dbReference type="PROSITE" id="PS01293">
    <property type="entry name" value="NUDIX_COA"/>
    <property type="match status" value="1"/>
</dbReference>
<keyword evidence="7" id="KW-0464">Manganese</keyword>
<evidence type="ECO:0000313" key="10">
    <source>
        <dbReference type="Proteomes" id="UP000696485"/>
    </source>
</evidence>
<evidence type="ECO:0000259" key="8">
    <source>
        <dbReference type="PROSITE" id="PS51462"/>
    </source>
</evidence>
<dbReference type="GO" id="GO:0010945">
    <property type="term" value="F:coenzyme A diphosphatase activity"/>
    <property type="evidence" value="ECO:0007669"/>
    <property type="project" value="InterPro"/>
</dbReference>
<organism evidence="9 10">
    <name type="scientific">Podila minutissima</name>
    <dbReference type="NCBI Taxonomy" id="64525"/>
    <lineage>
        <taxon>Eukaryota</taxon>
        <taxon>Fungi</taxon>
        <taxon>Fungi incertae sedis</taxon>
        <taxon>Mucoromycota</taxon>
        <taxon>Mortierellomycotina</taxon>
        <taxon>Mortierellomycetes</taxon>
        <taxon>Mortierellales</taxon>
        <taxon>Mortierellaceae</taxon>
        <taxon>Podila</taxon>
    </lineage>
</organism>
<comment type="cofactor">
    <cofactor evidence="2">
        <name>Mg(2+)</name>
        <dbReference type="ChEBI" id="CHEBI:18420"/>
    </cofactor>
</comment>
<dbReference type="GO" id="GO:0009132">
    <property type="term" value="P:nucleoside diphosphate metabolic process"/>
    <property type="evidence" value="ECO:0007669"/>
    <property type="project" value="InterPro"/>
</dbReference>
<dbReference type="InterPro" id="IPR045121">
    <property type="entry name" value="CoAse"/>
</dbReference>
<keyword evidence="5" id="KW-0378">Hydrolase</keyword>
<accession>A0A9P5SP73</accession>
<dbReference type="Gene3D" id="3.90.79.10">
    <property type="entry name" value="Nucleoside Triphosphate Pyrophosphohydrolase"/>
    <property type="match status" value="1"/>
</dbReference>
<name>A0A9P5SP73_9FUNG</name>
<comment type="caution">
    <text evidence="9">The sequence shown here is derived from an EMBL/GenBank/DDBJ whole genome shotgun (WGS) entry which is preliminary data.</text>
</comment>
<proteinExistence type="inferred from homology"/>
<dbReference type="GO" id="GO:0030145">
    <property type="term" value="F:manganese ion binding"/>
    <property type="evidence" value="ECO:0007669"/>
    <property type="project" value="InterPro"/>
</dbReference>